<feature type="region of interest" description="Disordered" evidence="1">
    <location>
        <begin position="758"/>
        <end position="781"/>
    </location>
</feature>
<keyword evidence="5" id="KW-1185">Reference proteome</keyword>
<dbReference type="OrthoDB" id="9781333at2"/>
<accession>A0A1G7PVS2</accession>
<dbReference type="SMART" id="SM00327">
    <property type="entry name" value="VWA"/>
    <property type="match status" value="2"/>
</dbReference>
<dbReference type="InterPro" id="IPR036465">
    <property type="entry name" value="vWFA_dom_sf"/>
</dbReference>
<evidence type="ECO:0000313" key="4">
    <source>
        <dbReference type="EMBL" id="SDF90335.1"/>
    </source>
</evidence>
<feature type="transmembrane region" description="Helical" evidence="2">
    <location>
        <begin position="38"/>
        <end position="60"/>
    </location>
</feature>
<dbReference type="Gene3D" id="3.40.50.880">
    <property type="match status" value="2"/>
</dbReference>
<dbReference type="AlphaFoldDB" id="A0A1G7PVS2"/>
<dbReference type="InterPro" id="IPR010768">
    <property type="entry name" value="GATase1-like"/>
</dbReference>
<dbReference type="EMBL" id="FNBG01000020">
    <property type="protein sequence ID" value="SDF90335.1"/>
    <property type="molecule type" value="Genomic_DNA"/>
</dbReference>
<organism evidence="4 5">
    <name type="scientific">Fontibacillus panacisegetis</name>
    <dbReference type="NCBI Taxonomy" id="670482"/>
    <lineage>
        <taxon>Bacteria</taxon>
        <taxon>Bacillati</taxon>
        <taxon>Bacillota</taxon>
        <taxon>Bacilli</taxon>
        <taxon>Bacillales</taxon>
        <taxon>Paenibacillaceae</taxon>
        <taxon>Fontibacillus</taxon>
    </lineage>
</organism>
<feature type="compositionally biased region" description="Polar residues" evidence="1">
    <location>
        <begin position="760"/>
        <end position="770"/>
    </location>
</feature>
<dbReference type="RefSeq" id="WP_091232750.1">
    <property type="nucleotide sequence ID" value="NZ_FNBG01000020.1"/>
</dbReference>
<dbReference type="PANTHER" id="PTHR37947">
    <property type="entry name" value="BLL2462 PROTEIN"/>
    <property type="match status" value="1"/>
</dbReference>
<keyword evidence="2" id="KW-0812">Transmembrane</keyword>
<feature type="domain" description="VWFA" evidence="3">
    <location>
        <begin position="412"/>
        <end position="577"/>
    </location>
</feature>
<reference evidence="4 5" key="1">
    <citation type="submission" date="2016-10" db="EMBL/GenBank/DDBJ databases">
        <authorList>
            <person name="de Groot N.N."/>
        </authorList>
    </citation>
    <scope>NUCLEOTIDE SEQUENCE [LARGE SCALE GENOMIC DNA]</scope>
    <source>
        <strain evidence="4 5">DSM 28129</strain>
    </source>
</reference>
<name>A0A1G7PVS2_9BACL</name>
<dbReference type="PROSITE" id="PS50234">
    <property type="entry name" value="VWFA"/>
    <property type="match status" value="1"/>
</dbReference>
<protein>
    <submittedName>
        <fullName evidence="4">von Willebrand factor type A domain-containing protein</fullName>
    </submittedName>
</protein>
<keyword evidence="2" id="KW-1133">Transmembrane helix</keyword>
<proteinExistence type="predicted"/>
<evidence type="ECO:0000256" key="1">
    <source>
        <dbReference type="SAM" id="MobiDB-lite"/>
    </source>
</evidence>
<dbReference type="PANTHER" id="PTHR37947:SF2">
    <property type="entry name" value="VON WILLEBRAND FACTOR TYPE A"/>
    <property type="match status" value="1"/>
</dbReference>
<dbReference type="SUPFAM" id="SSF53300">
    <property type="entry name" value="vWA-like"/>
    <property type="match status" value="2"/>
</dbReference>
<dbReference type="Proteomes" id="UP000198972">
    <property type="component" value="Unassembled WGS sequence"/>
</dbReference>
<dbReference type="CDD" id="cd00198">
    <property type="entry name" value="vWFA"/>
    <property type="match status" value="1"/>
</dbReference>
<dbReference type="Gene3D" id="3.40.50.410">
    <property type="entry name" value="von Willebrand factor, type A domain"/>
    <property type="match status" value="1"/>
</dbReference>
<dbReference type="InterPro" id="IPR029062">
    <property type="entry name" value="Class_I_gatase-like"/>
</dbReference>
<dbReference type="STRING" id="670482.SAMN04488542_1205"/>
<dbReference type="SUPFAM" id="SSF52317">
    <property type="entry name" value="Class I glutamine amidotransferase-like"/>
    <property type="match status" value="1"/>
</dbReference>
<sequence>MGVQFDHPWLLLLLLPLAGWVVYTYRSDFRLSGGRKKWVLGIRTTVFALLILLLAGFHTYSIVKDKEIVFLLDRSESMSGNMSKLGNAEKWIVEAGQEKKEQDKVGVVSTGLDAVVGKNLDVSPISEGSLGGEVNSEFTRLEQGLQLSASLFGGQGNRRIVLVSDGEENVGDLRKAALSLKERGIVVDVLPVAKAEIKDVSIESFKVPEKLYHAESFSFEVSIRSTFSGEGELRLYEDNREIGRKTVSLERGDNRFALQGLASETGLHRYRAEVFVDGDEQSGNNANYAFTRVTGSPKVLIVEGKAGTSANLENALSSGLVDYEVTKPEMLSLEMAKYARYDSIIFNNVSGEQVGGKQMDLIEQAVRSYGIGFMMVGGEDSYGMGGYFKTPIEKLLPVSMELEGKREVPSLGLILVIDRSGSMDGDKIALAKESAIRTIELLRPKDTVGVVAFDDSPWWVVEPQKLDDKDSVISQISSIPSGGGTDIFPALADATNKMLEVTAQRKHIILLTDGQSAVNSSYNDLIGTMKDSKITMSTVAVGNDADFNLLQWLADEAKGRYYLVKDATTLPAIFSREAAMIARTYIVNKPFVPSLVTPGEWGEILSGGLPSINGYVATTAKSTAQTILASPEPDPLLARWQYGSGRSVAWTSDLTGKWSKEWVSWSQFPNVFTEMVKWTFPQFTASPYEVNTTVIGNQVQFEVTANGANPSENLEGIVSSEALQESRVTLVPTSPGTYTGVMEVSQPGSFLLHLKEKSEGTSNDDGSSQETDTGTENGLGTGTGFVIPYSPEYRIQVDDAKEKLTALADMTGGRVLEWDQTKEVFGFTPKAFPVYRDLEKLLLAAALILWVVDIALRRLALPWGRMAERLMLWRRRSGAAAATAGQPAASAAKPDAGLARLAARKDRAAAFYGAGGGGDTAAAPKAPPPRPASDGGTGAAPGPAREAKRAAEQPPAPPPGEGAGRPAGAGEAAPEDALGRLLAAKRRGKR</sequence>
<feature type="transmembrane region" description="Helical" evidence="2">
    <location>
        <begin position="6"/>
        <end position="26"/>
    </location>
</feature>
<gene>
    <name evidence="4" type="ORF">SAMN04488542_1205</name>
</gene>
<dbReference type="InterPro" id="IPR002035">
    <property type="entry name" value="VWF_A"/>
</dbReference>
<evidence type="ECO:0000313" key="5">
    <source>
        <dbReference type="Proteomes" id="UP000198972"/>
    </source>
</evidence>
<dbReference type="Pfam" id="PF00092">
    <property type="entry name" value="VWA"/>
    <property type="match status" value="2"/>
</dbReference>
<dbReference type="Pfam" id="PF07090">
    <property type="entry name" value="GATase1_like"/>
    <property type="match status" value="1"/>
</dbReference>
<feature type="region of interest" description="Disordered" evidence="1">
    <location>
        <begin position="916"/>
        <end position="990"/>
    </location>
</feature>
<keyword evidence="2" id="KW-0472">Membrane</keyword>
<evidence type="ECO:0000259" key="3">
    <source>
        <dbReference type="PROSITE" id="PS50234"/>
    </source>
</evidence>
<evidence type="ECO:0000256" key="2">
    <source>
        <dbReference type="SAM" id="Phobius"/>
    </source>
</evidence>